<accession>A0A7Y9LTN4</accession>
<evidence type="ECO:0000313" key="14">
    <source>
        <dbReference type="Proteomes" id="UP000521748"/>
    </source>
</evidence>
<proteinExistence type="inferred from homology"/>
<keyword evidence="8 10" id="KW-1133">Transmembrane helix</keyword>
<evidence type="ECO:0000256" key="3">
    <source>
        <dbReference type="ARBA" id="ARBA00009843"/>
    </source>
</evidence>
<evidence type="ECO:0000313" key="13">
    <source>
        <dbReference type="EMBL" id="NYE95399.1"/>
    </source>
</evidence>
<dbReference type="InterPro" id="IPR004680">
    <property type="entry name" value="Cit_transptr-like_dom"/>
</dbReference>
<evidence type="ECO:0000256" key="9">
    <source>
        <dbReference type="ARBA" id="ARBA00023136"/>
    </source>
</evidence>
<comment type="caution">
    <text evidence="12">The sequence shown here is derived from an EMBL/GenBank/DDBJ whole genome shotgun (WGS) entry which is preliminary data.</text>
</comment>
<dbReference type="GO" id="GO:0046685">
    <property type="term" value="P:response to arsenic-containing substance"/>
    <property type="evidence" value="ECO:0007669"/>
    <property type="project" value="UniProtKB-KW"/>
</dbReference>
<protein>
    <submittedName>
        <fullName evidence="12">Na+/H+ antiporter NhaD/arsenite permease-like protein</fullName>
    </submittedName>
</protein>
<gene>
    <name evidence="12" type="ORF">FHU41_001604</name>
    <name evidence="13" type="ORF">FHU41_001649</name>
</gene>
<organism evidence="12 14">
    <name type="scientific">Psychromicrobium silvestre</name>
    <dbReference type="NCBI Taxonomy" id="1645614"/>
    <lineage>
        <taxon>Bacteria</taxon>
        <taxon>Bacillati</taxon>
        <taxon>Actinomycetota</taxon>
        <taxon>Actinomycetes</taxon>
        <taxon>Micrococcales</taxon>
        <taxon>Micrococcaceae</taxon>
        <taxon>Psychromicrobium</taxon>
    </lineage>
</organism>
<keyword evidence="6 10" id="KW-0812">Transmembrane</keyword>
<dbReference type="PANTHER" id="PTHR43302:SF5">
    <property type="entry name" value="TRANSPORTER ARSB-RELATED"/>
    <property type="match status" value="1"/>
</dbReference>
<evidence type="ECO:0000259" key="11">
    <source>
        <dbReference type="Pfam" id="PF03600"/>
    </source>
</evidence>
<dbReference type="Proteomes" id="UP000521748">
    <property type="component" value="Unassembled WGS sequence"/>
</dbReference>
<evidence type="ECO:0000313" key="12">
    <source>
        <dbReference type="EMBL" id="NYE95383.1"/>
    </source>
</evidence>
<keyword evidence="5" id="KW-1003">Cell membrane</keyword>
<comment type="subcellular location">
    <subcellularLocation>
        <location evidence="1">Cell membrane</location>
        <topology evidence="1">Multi-pass membrane protein</topology>
    </subcellularLocation>
</comment>
<evidence type="ECO:0000256" key="7">
    <source>
        <dbReference type="ARBA" id="ARBA00022849"/>
    </source>
</evidence>
<feature type="transmembrane region" description="Helical" evidence="10">
    <location>
        <begin position="76"/>
        <end position="96"/>
    </location>
</feature>
<feature type="transmembrane region" description="Helical" evidence="10">
    <location>
        <begin position="123"/>
        <end position="141"/>
    </location>
</feature>
<keyword evidence="14" id="KW-1185">Reference proteome</keyword>
<keyword evidence="9 10" id="KW-0472">Membrane</keyword>
<dbReference type="PRINTS" id="PR00758">
    <property type="entry name" value="ARSENICPUMP"/>
</dbReference>
<sequence>MKIFRLWALPGGLLLAGLGCLLSGALPGPAAWGLAQRTVPVLLFVLAMTLVTELADDAGLFRTLTGSLARWAGKRGSVLLLWVMVLGLSVLSTIFLSLDTTAVLITPMVVLLALHARLPAMPFALTTVWLANTASLLLPVSNLSNLLAQHRLNYSPWQFASALWAPALIGIIVPIAALWLLFRKDFRGSFTPEPAPRPRDRTLLLICAVVVAVLLPLLVSGIPVEYPALAAALVLLLAFALRRPGALSWRMVPWRPLMLAAGLFLLVETLQSRGLPQLLAAISGPGEGYLPLLQLAGLGAASANVVNNLPAYLALEPVADSPIRLAALLIGVNLGPLLTPWASLATVLWHERLKNLGVEVSWLRFAGLGLLLVVVLIPLAVLALWLSAGLPG</sequence>
<dbReference type="GO" id="GO:0015105">
    <property type="term" value="F:arsenite transmembrane transporter activity"/>
    <property type="evidence" value="ECO:0007669"/>
    <property type="project" value="InterPro"/>
</dbReference>
<dbReference type="EMBL" id="JACBYQ010000001">
    <property type="protein sequence ID" value="NYE95383.1"/>
    <property type="molecule type" value="Genomic_DNA"/>
</dbReference>
<evidence type="ECO:0000256" key="5">
    <source>
        <dbReference type="ARBA" id="ARBA00022475"/>
    </source>
</evidence>
<dbReference type="Pfam" id="PF03600">
    <property type="entry name" value="CitMHS"/>
    <property type="match status" value="1"/>
</dbReference>
<feature type="transmembrane region" description="Helical" evidence="10">
    <location>
        <begin position="362"/>
        <end position="386"/>
    </location>
</feature>
<comment type="similarity">
    <text evidence="3">Belongs to the CitM (TC 2.A.11) transporter family.</text>
</comment>
<keyword evidence="4" id="KW-0813">Transport</keyword>
<feature type="transmembrane region" description="Helical" evidence="10">
    <location>
        <begin position="226"/>
        <end position="242"/>
    </location>
</feature>
<dbReference type="PANTHER" id="PTHR43302">
    <property type="entry name" value="TRANSPORTER ARSB-RELATED"/>
    <property type="match status" value="1"/>
</dbReference>
<feature type="transmembrane region" description="Helical" evidence="10">
    <location>
        <begin position="203"/>
        <end position="220"/>
    </location>
</feature>
<dbReference type="EMBL" id="JACBYQ010000002">
    <property type="protein sequence ID" value="NYE95399.1"/>
    <property type="molecule type" value="Genomic_DNA"/>
</dbReference>
<evidence type="ECO:0000256" key="2">
    <source>
        <dbReference type="ARBA" id="ARBA00006433"/>
    </source>
</evidence>
<name>A0A7Y9LTN4_9MICC</name>
<feature type="transmembrane region" description="Helical" evidence="10">
    <location>
        <begin position="325"/>
        <end position="350"/>
    </location>
</feature>
<dbReference type="GO" id="GO:0005886">
    <property type="term" value="C:plasma membrane"/>
    <property type="evidence" value="ECO:0007669"/>
    <property type="project" value="UniProtKB-SubCell"/>
</dbReference>
<comment type="similarity">
    <text evidence="2">Belongs to the ArsB family.</text>
</comment>
<reference evidence="12 14" key="1">
    <citation type="submission" date="2020-07" db="EMBL/GenBank/DDBJ databases">
        <title>Sequencing the genomes of 1000 actinobacteria strains.</title>
        <authorList>
            <person name="Klenk H.-P."/>
        </authorList>
    </citation>
    <scope>NUCLEOTIDE SEQUENCE [LARGE SCALE GENOMIC DNA]</scope>
    <source>
        <strain evidence="12 14">DSM 102047</strain>
    </source>
</reference>
<dbReference type="RefSeq" id="WP_179389027.1">
    <property type="nucleotide sequence ID" value="NZ_JACBYQ010000001.1"/>
</dbReference>
<dbReference type="InterPro" id="IPR000802">
    <property type="entry name" value="Arsenical_pump_ArsB"/>
</dbReference>
<evidence type="ECO:0000256" key="8">
    <source>
        <dbReference type="ARBA" id="ARBA00022989"/>
    </source>
</evidence>
<evidence type="ECO:0000256" key="1">
    <source>
        <dbReference type="ARBA" id="ARBA00004651"/>
    </source>
</evidence>
<feature type="transmembrane region" description="Helical" evidence="10">
    <location>
        <begin position="161"/>
        <end position="182"/>
    </location>
</feature>
<dbReference type="PROSITE" id="PS51257">
    <property type="entry name" value="PROKAR_LIPOPROTEIN"/>
    <property type="match status" value="1"/>
</dbReference>
<feature type="domain" description="Citrate transporter-like" evidence="11">
    <location>
        <begin position="15"/>
        <end position="320"/>
    </location>
</feature>
<evidence type="ECO:0000256" key="10">
    <source>
        <dbReference type="SAM" id="Phobius"/>
    </source>
</evidence>
<keyword evidence="7" id="KW-0059">Arsenical resistance</keyword>
<feature type="transmembrane region" description="Helical" evidence="10">
    <location>
        <begin position="37"/>
        <end position="55"/>
    </location>
</feature>
<evidence type="ECO:0000256" key="6">
    <source>
        <dbReference type="ARBA" id="ARBA00022692"/>
    </source>
</evidence>
<evidence type="ECO:0000256" key="4">
    <source>
        <dbReference type="ARBA" id="ARBA00022448"/>
    </source>
</evidence>
<dbReference type="AlphaFoldDB" id="A0A7Y9LTN4"/>